<keyword evidence="4" id="KW-0507">mRNA processing</keyword>
<dbReference type="InterPro" id="IPR018517">
    <property type="entry name" value="tRNA_hU_synthase_CS"/>
</dbReference>
<dbReference type="EMBL" id="SEOQ01000134">
    <property type="protein sequence ID" value="TFY69570.1"/>
    <property type="molecule type" value="Genomic_DNA"/>
</dbReference>
<keyword evidence="6" id="KW-0521">NADP</keyword>
<evidence type="ECO:0000256" key="3">
    <source>
        <dbReference type="ARBA" id="ARBA00022643"/>
    </source>
</evidence>
<dbReference type="Gene3D" id="3.20.20.70">
    <property type="entry name" value="Aldolase class I"/>
    <property type="match status" value="1"/>
</dbReference>
<dbReference type="STRING" id="205917.A0A4Y9Z623"/>
<evidence type="ECO:0000256" key="14">
    <source>
        <dbReference type="ARBA" id="ARBA00048934"/>
    </source>
</evidence>
<dbReference type="Pfam" id="PF01207">
    <property type="entry name" value="Dus"/>
    <property type="match status" value="1"/>
</dbReference>
<comment type="similarity">
    <text evidence="9">Belongs to the Dus family. Dus1 subfamily.</text>
</comment>
<evidence type="ECO:0000259" key="17">
    <source>
        <dbReference type="Pfam" id="PF01207"/>
    </source>
</evidence>
<sequence>MCASSINHSASHSSSTLDVWHEDTGYEDSTGYEDTILSAPYAWPGADKAAEAVPQQDVRRLIETPPKRASLLRTNTMAALPDLSRVAAPMVNQSDLPFRLLVRKHNASLTYTQMLDPERILSSQDYLEFHQRGLGEGTDRPVVVQLCGNDPKLVVEAARKFQGYCDGIDLNLGCPQEAARDGHYGAYLLGQKDWPLNETMISALSHSVTVPVSAKLRLCQPATKTLELAQRLERAGASWITLHARTVSARRRRQGAADLTYVRTLKEGLQIPVLNNGNVRTWEDVEANMELTGADGVMVGETLLGNPCLFENEIPDPVRISLEYLDMCREHPDTATLQTIQTHVRHFVEFQCGRRPWFHKFRSTLSQCKDVDEIDKLLRRRVQRWRGATAVSLDDDDTDSNLEDCRGHRSADCGEADPVAIENLGLDLPVLS</sequence>
<comment type="catalytic activity">
    <reaction evidence="15">
        <text>a 5,6-dihydrouridine in mRNA + NADP(+) = a uridine in mRNA + NADPH + H(+)</text>
        <dbReference type="Rhea" id="RHEA:69855"/>
        <dbReference type="Rhea" id="RHEA-COMP:14658"/>
        <dbReference type="Rhea" id="RHEA-COMP:17789"/>
        <dbReference type="ChEBI" id="CHEBI:15378"/>
        <dbReference type="ChEBI" id="CHEBI:57783"/>
        <dbReference type="ChEBI" id="CHEBI:58349"/>
        <dbReference type="ChEBI" id="CHEBI:65315"/>
        <dbReference type="ChEBI" id="CHEBI:74443"/>
    </reaction>
    <physiologicalReaction direction="right-to-left" evidence="15">
        <dbReference type="Rhea" id="RHEA:69857"/>
    </physiologicalReaction>
</comment>
<dbReference type="SUPFAM" id="SSF51395">
    <property type="entry name" value="FMN-linked oxidoreductases"/>
    <property type="match status" value="1"/>
</dbReference>
<evidence type="ECO:0000313" key="19">
    <source>
        <dbReference type="Proteomes" id="UP000298327"/>
    </source>
</evidence>
<comment type="caution">
    <text evidence="18">The sequence shown here is derived from an EMBL/GenBank/DDBJ whole genome shotgun (WGS) entry which is preliminary data.</text>
</comment>
<evidence type="ECO:0000256" key="16">
    <source>
        <dbReference type="ARBA" id="ARBA00049467"/>
    </source>
</evidence>
<dbReference type="InterPro" id="IPR035587">
    <property type="entry name" value="DUS-like_FMN-bd"/>
</dbReference>
<evidence type="ECO:0000256" key="6">
    <source>
        <dbReference type="ARBA" id="ARBA00022857"/>
    </source>
</evidence>
<dbReference type="GO" id="GO:0006397">
    <property type="term" value="P:mRNA processing"/>
    <property type="evidence" value="ECO:0007669"/>
    <property type="project" value="UniProtKB-KW"/>
</dbReference>
<reference evidence="18 19" key="1">
    <citation type="submission" date="2019-02" db="EMBL/GenBank/DDBJ databases">
        <title>Genome sequencing of the rare red list fungi Dentipellis fragilis.</title>
        <authorList>
            <person name="Buettner E."/>
            <person name="Kellner H."/>
        </authorList>
    </citation>
    <scope>NUCLEOTIDE SEQUENCE [LARGE SCALE GENOMIC DNA]</scope>
    <source>
        <strain evidence="18 19">DSM 105465</strain>
    </source>
</reference>
<dbReference type="InterPro" id="IPR013785">
    <property type="entry name" value="Aldolase_TIM"/>
</dbReference>
<evidence type="ECO:0000256" key="12">
    <source>
        <dbReference type="ARBA" id="ARBA00047652"/>
    </source>
</evidence>
<dbReference type="CDD" id="cd02801">
    <property type="entry name" value="DUS_like_FMN"/>
    <property type="match status" value="1"/>
</dbReference>
<evidence type="ECO:0000256" key="10">
    <source>
        <dbReference type="ARBA" id="ARBA00038890"/>
    </source>
</evidence>
<evidence type="ECO:0000256" key="2">
    <source>
        <dbReference type="ARBA" id="ARBA00022630"/>
    </source>
</evidence>
<feature type="domain" description="DUS-like FMN-binding" evidence="17">
    <location>
        <begin position="87"/>
        <end position="377"/>
    </location>
</feature>
<dbReference type="PROSITE" id="PS01136">
    <property type="entry name" value="UPF0034"/>
    <property type="match status" value="1"/>
</dbReference>
<evidence type="ECO:0000256" key="7">
    <source>
        <dbReference type="ARBA" id="ARBA00023002"/>
    </source>
</evidence>
<comment type="cofactor">
    <cofactor evidence="1">
        <name>FMN</name>
        <dbReference type="ChEBI" id="CHEBI:58210"/>
    </cofactor>
</comment>
<proteinExistence type="inferred from homology"/>
<dbReference type="PANTHER" id="PTHR11082">
    <property type="entry name" value="TRNA-DIHYDROURIDINE SYNTHASE"/>
    <property type="match status" value="1"/>
</dbReference>
<evidence type="ECO:0000256" key="11">
    <source>
        <dbReference type="ARBA" id="ARBA00047287"/>
    </source>
</evidence>
<keyword evidence="5" id="KW-0819">tRNA processing</keyword>
<dbReference type="PANTHER" id="PTHR11082:SF5">
    <property type="entry name" value="TRNA-DIHYDROURIDINE(16_17) SYNTHASE [NAD(P)(+)]-LIKE"/>
    <property type="match status" value="1"/>
</dbReference>
<accession>A0A4Y9Z623</accession>
<evidence type="ECO:0000256" key="5">
    <source>
        <dbReference type="ARBA" id="ARBA00022694"/>
    </source>
</evidence>
<dbReference type="GO" id="GO:0017150">
    <property type="term" value="F:tRNA dihydrouridine synthase activity"/>
    <property type="evidence" value="ECO:0007669"/>
    <property type="project" value="InterPro"/>
</dbReference>
<evidence type="ECO:0000256" key="4">
    <source>
        <dbReference type="ARBA" id="ARBA00022664"/>
    </source>
</evidence>
<keyword evidence="19" id="KW-1185">Reference proteome</keyword>
<name>A0A4Y9Z623_9AGAM</name>
<keyword evidence="2" id="KW-0285">Flavoprotein</keyword>
<keyword evidence="7" id="KW-0560">Oxidoreductase</keyword>
<evidence type="ECO:0000256" key="9">
    <source>
        <dbReference type="ARBA" id="ARBA00038313"/>
    </source>
</evidence>
<evidence type="ECO:0000256" key="15">
    <source>
        <dbReference type="ARBA" id="ARBA00049447"/>
    </source>
</evidence>
<comment type="catalytic activity">
    <reaction evidence="16">
        <text>5,6-dihydrouridine(17) in tRNA + NADP(+) = uridine(17) in tRNA + NADPH + H(+)</text>
        <dbReference type="Rhea" id="RHEA:53368"/>
        <dbReference type="Rhea" id="RHEA-COMP:13541"/>
        <dbReference type="Rhea" id="RHEA-COMP:13542"/>
        <dbReference type="ChEBI" id="CHEBI:15378"/>
        <dbReference type="ChEBI" id="CHEBI:57783"/>
        <dbReference type="ChEBI" id="CHEBI:58349"/>
        <dbReference type="ChEBI" id="CHEBI:65315"/>
        <dbReference type="ChEBI" id="CHEBI:74443"/>
        <dbReference type="EC" id="1.3.1.88"/>
    </reaction>
    <physiologicalReaction direction="right-to-left" evidence="16">
        <dbReference type="Rhea" id="RHEA:53370"/>
    </physiologicalReaction>
</comment>
<dbReference type="Proteomes" id="UP000298327">
    <property type="component" value="Unassembled WGS sequence"/>
</dbReference>
<dbReference type="EC" id="1.3.1.88" evidence="10"/>
<gene>
    <name evidence="18" type="ORF">EVG20_g3107</name>
</gene>
<evidence type="ECO:0000256" key="8">
    <source>
        <dbReference type="ARBA" id="ARBA00023027"/>
    </source>
</evidence>
<keyword evidence="3" id="KW-0288">FMN</keyword>
<evidence type="ECO:0000256" key="1">
    <source>
        <dbReference type="ARBA" id="ARBA00001917"/>
    </source>
</evidence>
<protein>
    <recommendedName>
        <fullName evidence="10">tRNA-dihydrouridine(16/17) synthase [NAD(P)(+)]</fullName>
        <ecNumber evidence="10">1.3.1.88</ecNumber>
    </recommendedName>
</protein>
<comment type="catalytic activity">
    <reaction evidence="12">
        <text>5,6-dihydrouridine(16) in tRNA + NADP(+) = uridine(16) in tRNA + NADPH + H(+)</text>
        <dbReference type="Rhea" id="RHEA:53376"/>
        <dbReference type="Rhea" id="RHEA-COMP:13543"/>
        <dbReference type="Rhea" id="RHEA-COMP:13544"/>
        <dbReference type="ChEBI" id="CHEBI:15378"/>
        <dbReference type="ChEBI" id="CHEBI:57783"/>
        <dbReference type="ChEBI" id="CHEBI:58349"/>
        <dbReference type="ChEBI" id="CHEBI:65315"/>
        <dbReference type="ChEBI" id="CHEBI:74443"/>
        <dbReference type="EC" id="1.3.1.88"/>
    </reaction>
    <physiologicalReaction direction="right-to-left" evidence="12">
        <dbReference type="Rhea" id="RHEA:53378"/>
    </physiologicalReaction>
</comment>
<comment type="catalytic activity">
    <reaction evidence="13">
        <text>a 5,6-dihydrouridine in mRNA + NAD(+) = a uridine in mRNA + NADH + H(+)</text>
        <dbReference type="Rhea" id="RHEA:69851"/>
        <dbReference type="Rhea" id="RHEA-COMP:14658"/>
        <dbReference type="Rhea" id="RHEA-COMP:17789"/>
        <dbReference type="ChEBI" id="CHEBI:15378"/>
        <dbReference type="ChEBI" id="CHEBI:57540"/>
        <dbReference type="ChEBI" id="CHEBI:57945"/>
        <dbReference type="ChEBI" id="CHEBI:65315"/>
        <dbReference type="ChEBI" id="CHEBI:74443"/>
    </reaction>
    <physiologicalReaction direction="right-to-left" evidence="13">
        <dbReference type="Rhea" id="RHEA:69853"/>
    </physiologicalReaction>
</comment>
<dbReference type="OrthoDB" id="272303at2759"/>
<dbReference type="GO" id="GO:0050660">
    <property type="term" value="F:flavin adenine dinucleotide binding"/>
    <property type="evidence" value="ECO:0007669"/>
    <property type="project" value="InterPro"/>
</dbReference>
<evidence type="ECO:0000313" key="18">
    <source>
        <dbReference type="EMBL" id="TFY69570.1"/>
    </source>
</evidence>
<dbReference type="AlphaFoldDB" id="A0A4Y9Z623"/>
<keyword evidence="8" id="KW-0520">NAD</keyword>
<evidence type="ECO:0000256" key="13">
    <source>
        <dbReference type="ARBA" id="ARBA00048342"/>
    </source>
</evidence>
<comment type="catalytic activity">
    <reaction evidence="11">
        <text>5,6-dihydrouridine(17) in tRNA + NAD(+) = uridine(17) in tRNA + NADH + H(+)</text>
        <dbReference type="Rhea" id="RHEA:53372"/>
        <dbReference type="Rhea" id="RHEA-COMP:13541"/>
        <dbReference type="Rhea" id="RHEA-COMP:13542"/>
        <dbReference type="ChEBI" id="CHEBI:15378"/>
        <dbReference type="ChEBI" id="CHEBI:57540"/>
        <dbReference type="ChEBI" id="CHEBI:57945"/>
        <dbReference type="ChEBI" id="CHEBI:65315"/>
        <dbReference type="ChEBI" id="CHEBI:74443"/>
        <dbReference type="EC" id="1.3.1.88"/>
    </reaction>
    <physiologicalReaction direction="right-to-left" evidence="11">
        <dbReference type="Rhea" id="RHEA:53374"/>
    </physiologicalReaction>
</comment>
<organism evidence="18 19">
    <name type="scientific">Dentipellis fragilis</name>
    <dbReference type="NCBI Taxonomy" id="205917"/>
    <lineage>
        <taxon>Eukaryota</taxon>
        <taxon>Fungi</taxon>
        <taxon>Dikarya</taxon>
        <taxon>Basidiomycota</taxon>
        <taxon>Agaricomycotina</taxon>
        <taxon>Agaricomycetes</taxon>
        <taxon>Russulales</taxon>
        <taxon>Hericiaceae</taxon>
        <taxon>Dentipellis</taxon>
    </lineage>
</organism>
<comment type="catalytic activity">
    <reaction evidence="14">
        <text>5,6-dihydrouridine(16) in tRNA + NAD(+) = uridine(16) in tRNA + NADH + H(+)</text>
        <dbReference type="Rhea" id="RHEA:53380"/>
        <dbReference type="Rhea" id="RHEA-COMP:13543"/>
        <dbReference type="Rhea" id="RHEA-COMP:13544"/>
        <dbReference type="ChEBI" id="CHEBI:15378"/>
        <dbReference type="ChEBI" id="CHEBI:57540"/>
        <dbReference type="ChEBI" id="CHEBI:57945"/>
        <dbReference type="ChEBI" id="CHEBI:65315"/>
        <dbReference type="ChEBI" id="CHEBI:74443"/>
        <dbReference type="EC" id="1.3.1.88"/>
    </reaction>
    <physiologicalReaction direction="right-to-left" evidence="14">
        <dbReference type="Rhea" id="RHEA:53382"/>
    </physiologicalReaction>
</comment>